<dbReference type="PROSITE" id="PS00237">
    <property type="entry name" value="G_PROTEIN_RECEP_F1_1"/>
    <property type="match status" value="1"/>
</dbReference>
<dbReference type="Pfam" id="PF00001">
    <property type="entry name" value="7tm_1"/>
    <property type="match status" value="1"/>
</dbReference>
<evidence type="ECO:0000256" key="13">
    <source>
        <dbReference type="SAM" id="MobiDB-lite"/>
    </source>
</evidence>
<keyword evidence="11" id="KW-0449">Lipoprotein</keyword>
<feature type="transmembrane region" description="Helical" evidence="14">
    <location>
        <begin position="73"/>
        <end position="98"/>
    </location>
</feature>
<evidence type="ECO:0000313" key="16">
    <source>
        <dbReference type="EMBL" id="GCC27905.1"/>
    </source>
</evidence>
<comment type="similarity">
    <text evidence="12">Belongs to the G-protein coupled receptor 1 family.</text>
</comment>
<evidence type="ECO:0000313" key="17">
    <source>
        <dbReference type="Proteomes" id="UP000287033"/>
    </source>
</evidence>
<feature type="transmembrane region" description="Helical" evidence="14">
    <location>
        <begin position="105"/>
        <end position="133"/>
    </location>
</feature>
<dbReference type="PRINTS" id="PR00237">
    <property type="entry name" value="GPCRRHODOPSN"/>
</dbReference>
<accession>A0A401SBY7</accession>
<keyword evidence="9" id="KW-0325">Glycoprotein</keyword>
<dbReference type="SMART" id="SM01381">
    <property type="entry name" value="7TM_GPCR_Srsx"/>
    <property type="match status" value="1"/>
</dbReference>
<organism evidence="16 17">
    <name type="scientific">Chiloscyllium punctatum</name>
    <name type="common">Brownbanded bambooshark</name>
    <name type="synonym">Hemiscyllium punctatum</name>
    <dbReference type="NCBI Taxonomy" id="137246"/>
    <lineage>
        <taxon>Eukaryota</taxon>
        <taxon>Metazoa</taxon>
        <taxon>Chordata</taxon>
        <taxon>Craniata</taxon>
        <taxon>Vertebrata</taxon>
        <taxon>Chondrichthyes</taxon>
        <taxon>Elasmobranchii</taxon>
        <taxon>Galeomorphii</taxon>
        <taxon>Galeoidea</taxon>
        <taxon>Orectolobiformes</taxon>
        <taxon>Hemiscylliidae</taxon>
        <taxon>Chiloscyllium</taxon>
    </lineage>
</organism>
<keyword evidence="6 12" id="KW-0297">G-protein coupled receptor</keyword>
<dbReference type="PANTHER" id="PTHR22750">
    <property type="entry name" value="G-PROTEIN COUPLED RECEPTOR"/>
    <property type="match status" value="1"/>
</dbReference>
<dbReference type="InterPro" id="IPR017452">
    <property type="entry name" value="GPCR_Rhodpsn_7TM"/>
</dbReference>
<dbReference type="GO" id="GO:0004930">
    <property type="term" value="F:G protein-coupled receptor activity"/>
    <property type="evidence" value="ECO:0007669"/>
    <property type="project" value="UniProtKB-KW"/>
</dbReference>
<dbReference type="Proteomes" id="UP000287033">
    <property type="component" value="Unassembled WGS sequence"/>
</dbReference>
<dbReference type="SUPFAM" id="SSF81321">
    <property type="entry name" value="Family A G protein-coupled receptor-like"/>
    <property type="match status" value="1"/>
</dbReference>
<feature type="transmembrane region" description="Helical" evidence="14">
    <location>
        <begin position="306"/>
        <end position="328"/>
    </location>
</feature>
<keyword evidence="10 12" id="KW-0807">Transducer</keyword>
<sequence>MNRGGKSFPSEPIKAQTTSTENGAQEPMMLFMPPVMNGQARNNSKQSLSWLSSDNSNSSVTTSDLATETVNPWDIALCVVGTVISCENAIVVAVIFYTPTLRTPMFILIGSLALADLLGGVGLILNFIFLYLLNFEAARLVSAALLIASFSASVCSLLAITMDRYLSLYNALTYHTERTTTFTYLVLFAIWVTCISLGSLPVVGWNCLEDETSCSVIKPITKNNAAVLSVSFLLIFALMLQLYVQICKIAFRHAQQIAVQYHFVATSSTSTRKGISTLSVILGTFAVCWVPFAIYCLIADSSYPLIYTYVTVLPATCNSVINPIIYAYRNPDIQKSLWVACCGCISSNFSFRPRSSSDV</sequence>
<keyword evidence="5 14" id="KW-1133">Transmembrane helix</keyword>
<evidence type="ECO:0000256" key="10">
    <source>
        <dbReference type="ARBA" id="ARBA00023224"/>
    </source>
</evidence>
<gene>
    <name evidence="16" type="ORF">chiPu_0006331</name>
</gene>
<protein>
    <recommendedName>
        <fullName evidence="15">G-protein coupled receptors family 1 profile domain-containing protein</fullName>
    </recommendedName>
</protein>
<keyword evidence="4 12" id="KW-0812">Transmembrane</keyword>
<keyword evidence="17" id="KW-1185">Reference proteome</keyword>
<evidence type="ECO:0000256" key="4">
    <source>
        <dbReference type="ARBA" id="ARBA00022692"/>
    </source>
</evidence>
<dbReference type="OrthoDB" id="10042731at2759"/>
<evidence type="ECO:0000256" key="6">
    <source>
        <dbReference type="ARBA" id="ARBA00023040"/>
    </source>
</evidence>
<dbReference type="Gene3D" id="1.20.1070.10">
    <property type="entry name" value="Rhodopsin 7-helix transmembrane proteins"/>
    <property type="match status" value="1"/>
</dbReference>
<comment type="subcellular location">
    <subcellularLocation>
        <location evidence="1">Cell membrane</location>
        <topology evidence="1">Multi-pass membrane protein</topology>
    </subcellularLocation>
</comment>
<feature type="transmembrane region" description="Helical" evidence="14">
    <location>
        <begin position="139"/>
        <end position="161"/>
    </location>
</feature>
<name>A0A401SBY7_CHIPU</name>
<dbReference type="PROSITE" id="PS50262">
    <property type="entry name" value="G_PROTEIN_RECEP_F1_2"/>
    <property type="match status" value="1"/>
</dbReference>
<evidence type="ECO:0000256" key="12">
    <source>
        <dbReference type="RuleBase" id="RU000688"/>
    </source>
</evidence>
<evidence type="ECO:0000256" key="9">
    <source>
        <dbReference type="ARBA" id="ARBA00023180"/>
    </source>
</evidence>
<evidence type="ECO:0000256" key="8">
    <source>
        <dbReference type="ARBA" id="ARBA00023139"/>
    </source>
</evidence>
<dbReference type="InterPro" id="IPR000723">
    <property type="entry name" value="GPR_3/6/12_orphan"/>
</dbReference>
<evidence type="ECO:0000256" key="11">
    <source>
        <dbReference type="ARBA" id="ARBA00023288"/>
    </source>
</evidence>
<evidence type="ECO:0000256" key="7">
    <source>
        <dbReference type="ARBA" id="ARBA00023136"/>
    </source>
</evidence>
<keyword evidence="12" id="KW-0675">Receptor</keyword>
<reference evidence="16 17" key="1">
    <citation type="journal article" date="2018" name="Nat. Ecol. Evol.">
        <title>Shark genomes provide insights into elasmobranch evolution and the origin of vertebrates.</title>
        <authorList>
            <person name="Hara Y"/>
            <person name="Yamaguchi K"/>
            <person name="Onimaru K"/>
            <person name="Kadota M"/>
            <person name="Koyanagi M"/>
            <person name="Keeley SD"/>
            <person name="Tatsumi K"/>
            <person name="Tanaka K"/>
            <person name="Motone F"/>
            <person name="Kageyama Y"/>
            <person name="Nozu R"/>
            <person name="Adachi N"/>
            <person name="Nishimura O"/>
            <person name="Nakagawa R"/>
            <person name="Tanegashima C"/>
            <person name="Kiyatake I"/>
            <person name="Matsumoto R"/>
            <person name="Murakumo K"/>
            <person name="Nishida K"/>
            <person name="Terakita A"/>
            <person name="Kuratani S"/>
            <person name="Sato K"/>
            <person name="Hyodo S Kuraku.S."/>
        </authorList>
    </citation>
    <scope>NUCLEOTIDE SEQUENCE [LARGE SCALE GENOMIC DNA]</scope>
</reference>
<keyword evidence="2" id="KW-1003">Cell membrane</keyword>
<feature type="region of interest" description="Disordered" evidence="13">
    <location>
        <begin position="1"/>
        <end position="21"/>
    </location>
</feature>
<dbReference type="AlphaFoldDB" id="A0A401SBY7"/>
<evidence type="ECO:0000256" key="5">
    <source>
        <dbReference type="ARBA" id="ARBA00022989"/>
    </source>
</evidence>
<feature type="transmembrane region" description="Helical" evidence="14">
    <location>
        <begin position="278"/>
        <end position="300"/>
    </location>
</feature>
<dbReference type="EMBL" id="BEZZ01000182">
    <property type="protein sequence ID" value="GCC27905.1"/>
    <property type="molecule type" value="Genomic_DNA"/>
</dbReference>
<dbReference type="STRING" id="137246.A0A401SBY7"/>
<keyword evidence="8" id="KW-0564">Palmitate</keyword>
<dbReference type="OMA" id="VTFTYMM"/>
<evidence type="ECO:0000256" key="2">
    <source>
        <dbReference type="ARBA" id="ARBA00022475"/>
    </source>
</evidence>
<keyword evidence="7 14" id="KW-0472">Membrane</keyword>
<feature type="transmembrane region" description="Helical" evidence="14">
    <location>
        <begin position="182"/>
        <end position="205"/>
    </location>
</feature>
<feature type="transmembrane region" description="Helical" evidence="14">
    <location>
        <begin position="225"/>
        <end position="244"/>
    </location>
</feature>
<dbReference type="InterPro" id="IPR000276">
    <property type="entry name" value="GPCR_Rhodpsn"/>
</dbReference>
<evidence type="ECO:0000256" key="14">
    <source>
        <dbReference type="SAM" id="Phobius"/>
    </source>
</evidence>
<feature type="domain" description="G-protein coupled receptors family 1 profile" evidence="15">
    <location>
        <begin position="87"/>
        <end position="326"/>
    </location>
</feature>
<comment type="caution">
    <text evidence="16">The sequence shown here is derived from an EMBL/GenBank/DDBJ whole genome shotgun (WGS) entry which is preliminary data.</text>
</comment>
<proteinExistence type="inferred from homology"/>
<dbReference type="PRINTS" id="PR00644">
    <property type="entry name" value="GPRORPHANR"/>
</dbReference>
<dbReference type="GO" id="GO:0005886">
    <property type="term" value="C:plasma membrane"/>
    <property type="evidence" value="ECO:0007669"/>
    <property type="project" value="UniProtKB-SubCell"/>
</dbReference>
<evidence type="ECO:0000256" key="1">
    <source>
        <dbReference type="ARBA" id="ARBA00004651"/>
    </source>
</evidence>
<keyword evidence="3" id="KW-0597">Phosphoprotein</keyword>
<evidence type="ECO:0000256" key="3">
    <source>
        <dbReference type="ARBA" id="ARBA00022553"/>
    </source>
</evidence>
<evidence type="ECO:0000259" key="15">
    <source>
        <dbReference type="PROSITE" id="PS50262"/>
    </source>
</evidence>